<comment type="caution">
    <text evidence="7">The sequence shown here is derived from an EMBL/GenBank/DDBJ whole genome shotgun (WGS) entry which is preliminary data.</text>
</comment>
<organism evidence="7 8">
    <name type="scientific">Mycolicibacterium wolinskyi</name>
    <dbReference type="NCBI Taxonomy" id="59750"/>
    <lineage>
        <taxon>Bacteria</taxon>
        <taxon>Bacillati</taxon>
        <taxon>Actinomycetota</taxon>
        <taxon>Actinomycetes</taxon>
        <taxon>Mycobacteriales</taxon>
        <taxon>Mycobacteriaceae</taxon>
        <taxon>Mycolicibacterium</taxon>
    </lineage>
</organism>
<keyword evidence="4 5" id="KW-0472">Membrane</keyword>
<evidence type="ECO:0000259" key="6">
    <source>
        <dbReference type="Pfam" id="PF04932"/>
    </source>
</evidence>
<feature type="transmembrane region" description="Helical" evidence="5">
    <location>
        <begin position="331"/>
        <end position="352"/>
    </location>
</feature>
<evidence type="ECO:0000256" key="5">
    <source>
        <dbReference type="SAM" id="Phobius"/>
    </source>
</evidence>
<evidence type="ECO:0000313" key="7">
    <source>
        <dbReference type="EMBL" id="KWX24812.1"/>
    </source>
</evidence>
<gene>
    <name evidence="7" type="ORF">AFM11_09180</name>
</gene>
<dbReference type="PANTHER" id="PTHR37422">
    <property type="entry name" value="TEICHURONIC ACID BIOSYNTHESIS PROTEIN TUAE"/>
    <property type="match status" value="1"/>
</dbReference>
<evidence type="ECO:0000256" key="2">
    <source>
        <dbReference type="ARBA" id="ARBA00022692"/>
    </source>
</evidence>
<sequence length="423" mass="44289">MSRHAQASPTDDGMLAVGRALLYPGLALTSLLILRGPMALPYGDMLMAGAGFCALLSMNRPARSLPVALYIVAPLLVVGTLISSAVSEDPVGSVSIAVRLIYLVVLVPWILVNLLTERRHVVTAYAWFMSGAALCAVGAVAQLIWGDVIPGGAVTVDGRFTGMTTHQNDLAGISCMAAAAMLAAVGATIPRGVRIGALAILSASLVGLVLSGSVSGLLGLAAAVAYLLIRGTVRIGRALGITAAGALLLAILLPQLDSIGALNPIERLTRTTGFSASQSEYDTAGTRLELMRLAVDAIADSPFVGRGMLIADNVLMKRFTVHNNFLGTWTAGGVLVFLGVVIATVIALRFCLSRQSRRDPLHNTVATSVIAALVFAQTAPGFYNRYYWIPVAFAIYLVVDLRYTRSASVPSHTPTATYGVARC</sequence>
<dbReference type="GO" id="GO:0016020">
    <property type="term" value="C:membrane"/>
    <property type="evidence" value="ECO:0007669"/>
    <property type="project" value="UniProtKB-SubCell"/>
</dbReference>
<dbReference type="RefSeq" id="WP_067846829.1">
    <property type="nucleotide sequence ID" value="NZ_LGTW01000004.1"/>
</dbReference>
<feature type="transmembrane region" description="Helical" evidence="5">
    <location>
        <begin position="364"/>
        <end position="380"/>
    </location>
</feature>
<dbReference type="Proteomes" id="UP000070612">
    <property type="component" value="Unassembled WGS sequence"/>
</dbReference>
<dbReference type="InterPro" id="IPR051533">
    <property type="entry name" value="WaaL-like"/>
</dbReference>
<accession>A0A132PS10</accession>
<proteinExistence type="predicted"/>
<feature type="transmembrane region" description="Helical" evidence="5">
    <location>
        <begin position="12"/>
        <end position="33"/>
    </location>
</feature>
<reference evidence="7 8" key="1">
    <citation type="submission" date="2015-07" db="EMBL/GenBank/DDBJ databases">
        <title>A draft genome sequence of Mycobacterium wolinskyi.</title>
        <authorList>
            <person name="de Man T.J."/>
            <person name="Perry K.A."/>
            <person name="Coulliette A.D."/>
            <person name="Jensen B."/>
            <person name="Toney N.C."/>
            <person name="Limbago B.M."/>
            <person name="Noble-Wang J."/>
        </authorList>
    </citation>
    <scope>NUCLEOTIDE SEQUENCE [LARGE SCALE GENOMIC DNA]</scope>
    <source>
        <strain evidence="7 8">CDC_01</strain>
    </source>
</reference>
<dbReference type="EMBL" id="LGTW01000004">
    <property type="protein sequence ID" value="KWX24812.1"/>
    <property type="molecule type" value="Genomic_DNA"/>
</dbReference>
<dbReference type="PATRIC" id="fig|59750.3.peg.5685"/>
<feature type="transmembrane region" description="Helical" evidence="5">
    <location>
        <begin position="92"/>
        <end position="112"/>
    </location>
</feature>
<dbReference type="AlphaFoldDB" id="A0A132PS10"/>
<feature type="transmembrane region" description="Helical" evidence="5">
    <location>
        <begin position="124"/>
        <end position="145"/>
    </location>
</feature>
<feature type="transmembrane region" description="Helical" evidence="5">
    <location>
        <begin position="235"/>
        <end position="253"/>
    </location>
</feature>
<name>A0A132PS10_9MYCO</name>
<feature type="domain" description="O-antigen ligase-related" evidence="6">
    <location>
        <begin position="201"/>
        <end position="340"/>
    </location>
</feature>
<evidence type="ECO:0000256" key="3">
    <source>
        <dbReference type="ARBA" id="ARBA00022989"/>
    </source>
</evidence>
<evidence type="ECO:0000313" key="8">
    <source>
        <dbReference type="Proteomes" id="UP000070612"/>
    </source>
</evidence>
<evidence type="ECO:0000256" key="4">
    <source>
        <dbReference type="ARBA" id="ARBA00023136"/>
    </source>
</evidence>
<comment type="subcellular location">
    <subcellularLocation>
        <location evidence="1">Membrane</location>
        <topology evidence="1">Multi-pass membrane protein</topology>
    </subcellularLocation>
</comment>
<dbReference type="PANTHER" id="PTHR37422:SF23">
    <property type="entry name" value="TEICHURONIC ACID BIOSYNTHESIS PROTEIN TUAE"/>
    <property type="match status" value="1"/>
</dbReference>
<evidence type="ECO:0000256" key="1">
    <source>
        <dbReference type="ARBA" id="ARBA00004141"/>
    </source>
</evidence>
<keyword evidence="8" id="KW-1185">Reference proteome</keyword>
<feature type="transmembrane region" description="Helical" evidence="5">
    <location>
        <begin position="65"/>
        <end position="86"/>
    </location>
</feature>
<keyword evidence="2 5" id="KW-0812">Transmembrane</keyword>
<dbReference type="STRING" id="59750.AWC31_13190"/>
<keyword evidence="3 5" id="KW-1133">Transmembrane helix</keyword>
<dbReference type="Pfam" id="PF04932">
    <property type="entry name" value="Wzy_C"/>
    <property type="match status" value="1"/>
</dbReference>
<dbReference type="InterPro" id="IPR007016">
    <property type="entry name" value="O-antigen_ligase-rel_domated"/>
</dbReference>
<feature type="transmembrane region" description="Helical" evidence="5">
    <location>
        <begin position="196"/>
        <end position="229"/>
    </location>
</feature>
<protein>
    <recommendedName>
        <fullName evidence="6">O-antigen ligase-related domain-containing protein</fullName>
    </recommendedName>
</protein>